<proteinExistence type="predicted"/>
<accession>A0A4Z2FYV5</accession>
<reference evidence="2 3" key="1">
    <citation type="submission" date="2019-03" db="EMBL/GenBank/DDBJ databases">
        <title>First draft genome of Liparis tanakae, snailfish: a comprehensive survey of snailfish specific genes.</title>
        <authorList>
            <person name="Kim W."/>
            <person name="Song I."/>
            <person name="Jeong J.-H."/>
            <person name="Kim D."/>
            <person name="Kim S."/>
            <person name="Ryu S."/>
            <person name="Song J.Y."/>
            <person name="Lee S.K."/>
        </authorList>
    </citation>
    <scope>NUCLEOTIDE SEQUENCE [LARGE SCALE GENOMIC DNA]</scope>
    <source>
        <tissue evidence="2">Muscle</tissue>
    </source>
</reference>
<evidence type="ECO:0000313" key="2">
    <source>
        <dbReference type="EMBL" id="TNN46035.1"/>
    </source>
</evidence>
<gene>
    <name evidence="2" type="ORF">EYF80_043768</name>
</gene>
<keyword evidence="3" id="KW-1185">Reference proteome</keyword>
<dbReference type="Proteomes" id="UP000314294">
    <property type="component" value="Unassembled WGS sequence"/>
</dbReference>
<comment type="caution">
    <text evidence="2">The sequence shown here is derived from an EMBL/GenBank/DDBJ whole genome shotgun (WGS) entry which is preliminary data.</text>
</comment>
<feature type="chain" id="PRO_5021318234" evidence="1">
    <location>
        <begin position="27"/>
        <end position="88"/>
    </location>
</feature>
<evidence type="ECO:0000256" key="1">
    <source>
        <dbReference type="SAM" id="SignalP"/>
    </source>
</evidence>
<name>A0A4Z2FYV5_9TELE</name>
<protein>
    <submittedName>
        <fullName evidence="2">Uncharacterized protein</fullName>
    </submittedName>
</protein>
<organism evidence="2 3">
    <name type="scientific">Liparis tanakae</name>
    <name type="common">Tanaka's snailfish</name>
    <dbReference type="NCBI Taxonomy" id="230148"/>
    <lineage>
        <taxon>Eukaryota</taxon>
        <taxon>Metazoa</taxon>
        <taxon>Chordata</taxon>
        <taxon>Craniata</taxon>
        <taxon>Vertebrata</taxon>
        <taxon>Euteleostomi</taxon>
        <taxon>Actinopterygii</taxon>
        <taxon>Neopterygii</taxon>
        <taxon>Teleostei</taxon>
        <taxon>Neoteleostei</taxon>
        <taxon>Acanthomorphata</taxon>
        <taxon>Eupercaria</taxon>
        <taxon>Perciformes</taxon>
        <taxon>Cottioidei</taxon>
        <taxon>Cottales</taxon>
        <taxon>Liparidae</taxon>
        <taxon>Liparis</taxon>
    </lineage>
</organism>
<evidence type="ECO:0000313" key="3">
    <source>
        <dbReference type="Proteomes" id="UP000314294"/>
    </source>
</evidence>
<dbReference type="EMBL" id="SRLO01000812">
    <property type="protein sequence ID" value="TNN46035.1"/>
    <property type="molecule type" value="Genomic_DNA"/>
</dbReference>
<dbReference type="AlphaFoldDB" id="A0A4Z2FYV5"/>
<feature type="signal peptide" evidence="1">
    <location>
        <begin position="1"/>
        <end position="26"/>
    </location>
</feature>
<keyword evidence="1" id="KW-0732">Signal</keyword>
<sequence length="88" mass="9952">MAERPWSLIWRLRQLAVLLLSRTEEGEPSQAAQDLFPSLKSSPPRMPRVDYISVSDHSGNYSVLHRSTAKTTLEEISLHEFEAICASL</sequence>